<dbReference type="Proteomes" id="UP000028924">
    <property type="component" value="Unassembled WGS sequence"/>
</dbReference>
<name>A0A087SGB9_AUXPR</name>
<organism evidence="1 3">
    <name type="scientific">Auxenochlorella protothecoides</name>
    <name type="common">Green microalga</name>
    <name type="synonym">Chlorella protothecoides</name>
    <dbReference type="NCBI Taxonomy" id="3075"/>
    <lineage>
        <taxon>Eukaryota</taxon>
        <taxon>Viridiplantae</taxon>
        <taxon>Chlorophyta</taxon>
        <taxon>core chlorophytes</taxon>
        <taxon>Trebouxiophyceae</taxon>
        <taxon>Chlorellales</taxon>
        <taxon>Chlorellaceae</taxon>
        <taxon>Auxenochlorella</taxon>
    </lineage>
</organism>
<dbReference type="RefSeq" id="XP_011397661.1">
    <property type="nucleotide sequence ID" value="XM_011399359.1"/>
</dbReference>
<gene>
    <name evidence="2" type="ORF">APUTEX25_001130</name>
    <name evidence="1" type="ORF">F751_3785</name>
</gene>
<evidence type="ECO:0008006" key="5">
    <source>
        <dbReference type="Google" id="ProtNLM"/>
    </source>
</evidence>
<dbReference type="Proteomes" id="UP000279271">
    <property type="component" value="Unassembled WGS sequence"/>
</dbReference>
<dbReference type="EMBL" id="KL662110">
    <property type="protein sequence ID" value="KFM24773.1"/>
    <property type="molecule type" value="Genomic_DNA"/>
</dbReference>
<reference evidence="1 3" key="1">
    <citation type="journal article" date="2014" name="BMC Genomics">
        <title>Oil accumulation mechanisms of the oleaginous microalga Chlorella protothecoides revealed through its genome, transcriptomes, and proteomes.</title>
        <authorList>
            <person name="Gao C."/>
            <person name="Wang Y."/>
            <person name="Shen Y."/>
            <person name="Yan D."/>
            <person name="He X."/>
            <person name="Dai J."/>
            <person name="Wu Q."/>
        </authorList>
    </citation>
    <scope>NUCLEOTIDE SEQUENCE [LARGE SCALE GENOMIC DNA]</scope>
    <source>
        <strain evidence="1 3">0710</strain>
    </source>
</reference>
<accession>A0A087SGB9</accession>
<evidence type="ECO:0000313" key="2">
    <source>
        <dbReference type="EMBL" id="RMZ53011.1"/>
    </source>
</evidence>
<dbReference type="GeneID" id="23615176"/>
<protein>
    <recommendedName>
        <fullName evidence="5">Cytochrome c oxidase subunit 5C</fullName>
    </recommendedName>
</protein>
<dbReference type="EMBL" id="QOKY01000202">
    <property type="protein sequence ID" value="RMZ53011.1"/>
    <property type="molecule type" value="Genomic_DNA"/>
</dbReference>
<proteinExistence type="predicted"/>
<dbReference type="AlphaFoldDB" id="A0A087SGB9"/>
<dbReference type="KEGG" id="apro:F751_3785"/>
<reference evidence="4" key="2">
    <citation type="journal article" date="2018" name="Algal Res.">
        <title>Characterization of plant carbon substrate utilization by Auxenochlorella protothecoides.</title>
        <authorList>
            <person name="Vogler B.W."/>
            <person name="Starkenburg S.R."/>
            <person name="Sudasinghe N."/>
            <person name="Schambach J.Y."/>
            <person name="Rollin J.A."/>
            <person name="Pattathil S."/>
            <person name="Barry A.N."/>
        </authorList>
    </citation>
    <scope>NUCLEOTIDE SEQUENCE [LARGE SCALE GENOMIC DNA]</scope>
    <source>
        <strain evidence="4">UTEX 25</strain>
    </source>
</reference>
<reference evidence="2" key="3">
    <citation type="submission" date="2018-10" db="EMBL/GenBank/DDBJ databases">
        <authorList>
            <person name="Hovde B."/>
            <person name="Zhang X."/>
        </authorList>
    </citation>
    <scope>NUCLEOTIDE SEQUENCE [LARGE SCALE GENOMIC DNA]</scope>
    <source>
        <strain evidence="2">UTEX 25</strain>
    </source>
</reference>
<dbReference type="OrthoDB" id="506921at2759"/>
<keyword evidence="3" id="KW-1185">Reference proteome</keyword>
<reference evidence="2" key="4">
    <citation type="submission" date="2018-11" db="EMBL/GenBank/DDBJ databases">
        <title>Characterization of plant carbon substrate utilization by Auxenochlorella protothecoides.</title>
        <authorList>
            <person name="Vogler B.W."/>
            <person name="Starkenburg S.R."/>
            <person name="Sudasinghe N."/>
            <person name="Schambach J.Y."/>
            <person name="Rollin J.A."/>
            <person name="Pattathil S."/>
            <person name="Barry A.N."/>
        </authorList>
    </citation>
    <scope>NUCLEOTIDE SEQUENCE [LARGE SCALE GENOMIC DNA]</scope>
    <source>
        <strain evidence="2">UTEX 25</strain>
    </source>
</reference>
<evidence type="ECO:0000313" key="1">
    <source>
        <dbReference type="EMBL" id="KFM24773.1"/>
    </source>
</evidence>
<evidence type="ECO:0000313" key="4">
    <source>
        <dbReference type="Proteomes" id="UP000279271"/>
    </source>
</evidence>
<evidence type="ECO:0000313" key="3">
    <source>
        <dbReference type="Proteomes" id="UP000028924"/>
    </source>
</evidence>
<sequence length="70" mass="7555">MSGTQVIKAASMFTPSGAAAKTSVVKEMILGAGLGTVLGFWWQTYHWNENKKWDDFYAARAAAKAKEASA</sequence>